<dbReference type="EC" id="2.3.1.-" evidence="5"/>
<evidence type="ECO:0000256" key="1">
    <source>
        <dbReference type="ARBA" id="ARBA00022679"/>
    </source>
</evidence>
<feature type="compositionally biased region" description="Basic and acidic residues" evidence="3">
    <location>
        <begin position="47"/>
        <end position="65"/>
    </location>
</feature>
<evidence type="ECO:0000256" key="3">
    <source>
        <dbReference type="SAM" id="MobiDB-lite"/>
    </source>
</evidence>
<evidence type="ECO:0000313" key="5">
    <source>
        <dbReference type="EMBL" id="NYJ73650.1"/>
    </source>
</evidence>
<keyword evidence="1 5" id="KW-0808">Transferase</keyword>
<dbReference type="PANTHER" id="PTHR36837:SF5">
    <property type="entry name" value="POLY-3-HYDROXYBUTYRATE SYNTHASE"/>
    <property type="match status" value="1"/>
</dbReference>
<dbReference type="Proteomes" id="UP000571817">
    <property type="component" value="Unassembled WGS sequence"/>
</dbReference>
<comment type="caution">
    <text evidence="5">The sequence shown here is derived from an EMBL/GenBank/DDBJ whole genome shotgun (WGS) entry which is preliminary data.</text>
</comment>
<name>A0A853DG31_9MICO</name>
<organism evidence="5 6">
    <name type="scientific">Allobranchiibius huperziae</name>
    <dbReference type="NCBI Taxonomy" id="1874116"/>
    <lineage>
        <taxon>Bacteria</taxon>
        <taxon>Bacillati</taxon>
        <taxon>Actinomycetota</taxon>
        <taxon>Actinomycetes</taxon>
        <taxon>Micrococcales</taxon>
        <taxon>Dermacoccaceae</taxon>
        <taxon>Allobranchiibius</taxon>
    </lineage>
</organism>
<dbReference type="EMBL" id="JACCFW010000001">
    <property type="protein sequence ID" value="NYJ73650.1"/>
    <property type="molecule type" value="Genomic_DNA"/>
</dbReference>
<dbReference type="SUPFAM" id="SSF53474">
    <property type="entry name" value="alpha/beta-Hydrolases"/>
    <property type="match status" value="1"/>
</dbReference>
<keyword evidence="6" id="KW-1185">Reference proteome</keyword>
<dbReference type="InterPro" id="IPR029058">
    <property type="entry name" value="AB_hydrolase_fold"/>
</dbReference>
<keyword evidence="2 5" id="KW-0012">Acyltransferase</keyword>
<feature type="region of interest" description="Disordered" evidence="3">
    <location>
        <begin position="1"/>
        <end position="65"/>
    </location>
</feature>
<dbReference type="AlphaFoldDB" id="A0A853DG31"/>
<gene>
    <name evidence="5" type="ORF">HNR15_000613</name>
</gene>
<reference evidence="5 6" key="1">
    <citation type="submission" date="2020-07" db="EMBL/GenBank/DDBJ databases">
        <title>Sequencing the genomes of 1000 actinobacteria strains.</title>
        <authorList>
            <person name="Klenk H.-P."/>
        </authorList>
    </citation>
    <scope>NUCLEOTIDE SEQUENCE [LARGE SCALE GENOMIC DNA]</scope>
    <source>
        <strain evidence="5 6">DSM 29531</strain>
    </source>
</reference>
<protein>
    <submittedName>
        <fullName evidence="5">Polyhydroxyalkanoate synthase</fullName>
        <ecNumber evidence="5">2.3.1.-</ecNumber>
    </submittedName>
</protein>
<dbReference type="InterPro" id="IPR051321">
    <property type="entry name" value="PHA/PHB_synthase"/>
</dbReference>
<dbReference type="InterPro" id="IPR010941">
    <property type="entry name" value="PhaC_N"/>
</dbReference>
<feature type="domain" description="Poly-beta-hydroxybutyrate polymerase N-terminal" evidence="4">
    <location>
        <begin position="134"/>
        <end position="302"/>
    </location>
</feature>
<dbReference type="Gene3D" id="3.40.50.1820">
    <property type="entry name" value="alpha/beta hydrolase"/>
    <property type="match status" value="1"/>
</dbReference>
<dbReference type="GO" id="GO:0016746">
    <property type="term" value="F:acyltransferase activity"/>
    <property type="evidence" value="ECO:0007669"/>
    <property type="project" value="UniProtKB-KW"/>
</dbReference>
<dbReference type="PANTHER" id="PTHR36837">
    <property type="entry name" value="POLY(3-HYDROXYALKANOATE) POLYMERASE SUBUNIT PHAC"/>
    <property type="match status" value="1"/>
</dbReference>
<proteinExistence type="predicted"/>
<evidence type="ECO:0000259" key="4">
    <source>
        <dbReference type="Pfam" id="PF07167"/>
    </source>
</evidence>
<dbReference type="RefSeq" id="WP_343048394.1">
    <property type="nucleotide sequence ID" value="NZ_JACCFW010000001.1"/>
</dbReference>
<accession>A0A853DG31</accession>
<dbReference type="Pfam" id="PF07167">
    <property type="entry name" value="PhaC_N"/>
    <property type="match status" value="1"/>
</dbReference>
<feature type="region of interest" description="Disordered" evidence="3">
    <location>
        <begin position="600"/>
        <end position="628"/>
    </location>
</feature>
<evidence type="ECO:0000313" key="6">
    <source>
        <dbReference type="Proteomes" id="UP000571817"/>
    </source>
</evidence>
<sequence length="628" mass="68043">MTTTGARTRRPRKSTATKSTGSKQRAPRAAEKAASEGDASATTAAQAERRMHDVDESQEAAERSADTALATPLDLLLSKAGSGPLRQFVPGMSGVRLAAGVARHPRVVAKRTAGLAYELTRVGLGRSQLAPAEKDRRFAEEGWAKNPALKRALQSYLALGAAARGLVDDAGLSWGDDQRMRFIVENVVEAAAPSNNPFLNPAVLKRTLDTGGGSLVAGSRRFVKDFATAPRVPSMVEADAFEVGRDIAVTPGAVVLRTDVFELIQYTPQTPKVRAVPMLIVPPTINKYYVIDLAEHRSLVEHLVQNGQQVFCISWRNPDVRHADWGLDTYGQAILEAMTACEKITRQKQTSIFGICSGGLIASMVLAHLAEIGQADRVAAYSLAVTVLDQERAGVTSALLSEEAAAASTLASKEKGYLDGRTLAEVFAWLRPNDLIWNYWVNNYLMGHAPKAFDILYWNADPVRMSAAMHRDFMDLAMRNALVKPGASTMLGTKVDLGRITTDSYIVAGIADHLCKWESCYQTTQLFGGDTKFVLSTSGHIAAMVNPPGNPKASFQTAPSGGGRQGSDNPKDTVKWLARAVKVKGSWWEDWTTWLAGRTGEERTAPRRLGNAKYAPLDKAPGTYVHDR</sequence>
<feature type="region of interest" description="Disordered" evidence="3">
    <location>
        <begin position="546"/>
        <end position="571"/>
    </location>
</feature>
<dbReference type="GO" id="GO:0042619">
    <property type="term" value="P:poly-hydroxybutyrate biosynthetic process"/>
    <property type="evidence" value="ECO:0007669"/>
    <property type="project" value="InterPro"/>
</dbReference>
<evidence type="ECO:0000256" key="2">
    <source>
        <dbReference type="ARBA" id="ARBA00023315"/>
    </source>
</evidence>